<comment type="caution">
    <text evidence="1">The sequence shown here is derived from an EMBL/GenBank/DDBJ whole genome shotgun (WGS) entry which is preliminary data.</text>
</comment>
<reference evidence="1" key="1">
    <citation type="submission" date="2023-10" db="EMBL/GenBank/DDBJ databases">
        <title>Genome assembly of Pristionchus species.</title>
        <authorList>
            <person name="Yoshida K."/>
            <person name="Sommer R.J."/>
        </authorList>
    </citation>
    <scope>NUCLEOTIDE SEQUENCE</scope>
    <source>
        <strain evidence="1">RS0144</strain>
    </source>
</reference>
<dbReference type="EMBL" id="BTSX01000004">
    <property type="protein sequence ID" value="GMS97150.1"/>
    <property type="molecule type" value="Genomic_DNA"/>
</dbReference>
<feature type="non-terminal residue" evidence="1">
    <location>
        <position position="1"/>
    </location>
</feature>
<accession>A0AAV5TRN2</accession>
<evidence type="ECO:0000313" key="2">
    <source>
        <dbReference type="Proteomes" id="UP001432027"/>
    </source>
</evidence>
<keyword evidence="2" id="KW-1185">Reference proteome</keyword>
<organism evidence="1 2">
    <name type="scientific">Pristionchus entomophagus</name>
    <dbReference type="NCBI Taxonomy" id="358040"/>
    <lineage>
        <taxon>Eukaryota</taxon>
        <taxon>Metazoa</taxon>
        <taxon>Ecdysozoa</taxon>
        <taxon>Nematoda</taxon>
        <taxon>Chromadorea</taxon>
        <taxon>Rhabditida</taxon>
        <taxon>Rhabditina</taxon>
        <taxon>Diplogasteromorpha</taxon>
        <taxon>Diplogasteroidea</taxon>
        <taxon>Neodiplogasteridae</taxon>
        <taxon>Pristionchus</taxon>
    </lineage>
</organism>
<gene>
    <name evidence="1" type="ORF">PENTCL1PPCAC_19325</name>
</gene>
<proteinExistence type="predicted"/>
<evidence type="ECO:0000313" key="1">
    <source>
        <dbReference type="EMBL" id="GMS97150.1"/>
    </source>
</evidence>
<dbReference type="AlphaFoldDB" id="A0AAV5TRN2"/>
<protein>
    <submittedName>
        <fullName evidence="1">Uncharacterized protein</fullName>
    </submittedName>
</protein>
<name>A0AAV5TRN2_9BILA</name>
<dbReference type="Proteomes" id="UP001432027">
    <property type="component" value="Unassembled WGS sequence"/>
</dbReference>
<sequence>AFITQSIRDHNINRVSLQVAKLTISNPVAFLINLSNLVRSLHLFQHEIDNINNHIEYFFGVQNFDCAPTIIEMFSGKLDSLHIENHYYPFYLSRHSADELPLLGKKIWFSATCNQYAMELTNSKNEHFV</sequence>
<feature type="non-terminal residue" evidence="1">
    <location>
        <position position="129"/>
    </location>
</feature>